<comment type="cofactor">
    <cofactor evidence="1">
        <name>FAD</name>
        <dbReference type="ChEBI" id="CHEBI:57692"/>
    </cofactor>
</comment>
<protein>
    <submittedName>
        <fullName evidence="8">Related to alcohol oxidase</fullName>
    </submittedName>
</protein>
<dbReference type="EMBL" id="ONZQ02000005">
    <property type="protein sequence ID" value="SPO01614.1"/>
    <property type="molecule type" value="Genomic_DNA"/>
</dbReference>
<sequence length="392" mass="43433">MGVPWNSEVNDGSMVGYTIFPSSVDQQLNVREDASRAYYFPFRDQPNLEVLLNTRVNRIVWKPSNDQNESTADGVEIHDNTGNTQVVKAKKEVILAAGALVSPLHLEMSGVGNPDILSKYDIDTVVDLPTVGENLQDQMNNGLGYLANKNYTLTGQPAYVAYPSASQIFGDETDKIAAQLKSSLASYASQVARVNNHVTSEEDLLRFFELQYDLIFESQVAIAELLMFQVEGAWSTEYWALLPFARGSVHITSANTTENAAINPNYFMLDWDMQEQIYAAGFIRQLYSTQPFSKLVGDETKPGLDTVPLSADDETWAEWLKDTYRSNFHPVATAAMMPREIGGVVDTNLKVYGTANVRVVDASVLPFQVCGHLVSTIYAVAERASDLIKGDW</sequence>
<dbReference type="InterPro" id="IPR036188">
    <property type="entry name" value="FAD/NAD-bd_sf"/>
</dbReference>
<feature type="domain" description="Glucose-methanol-choline oxidoreductase N-terminal" evidence="6">
    <location>
        <begin position="6"/>
        <end position="139"/>
    </location>
</feature>
<evidence type="ECO:0000256" key="5">
    <source>
        <dbReference type="ARBA" id="ARBA00023002"/>
    </source>
</evidence>
<evidence type="ECO:0000313" key="8">
    <source>
        <dbReference type="EMBL" id="SPO01614.1"/>
    </source>
</evidence>
<dbReference type="GO" id="GO:0016614">
    <property type="term" value="F:oxidoreductase activity, acting on CH-OH group of donors"/>
    <property type="evidence" value="ECO:0007669"/>
    <property type="project" value="InterPro"/>
</dbReference>
<dbReference type="Pfam" id="PF00732">
    <property type="entry name" value="GMC_oxred_N"/>
    <property type="match status" value="1"/>
</dbReference>
<evidence type="ECO:0000256" key="3">
    <source>
        <dbReference type="ARBA" id="ARBA00022630"/>
    </source>
</evidence>
<evidence type="ECO:0000256" key="1">
    <source>
        <dbReference type="ARBA" id="ARBA00001974"/>
    </source>
</evidence>
<dbReference type="InterPro" id="IPR000172">
    <property type="entry name" value="GMC_OxRdtase_N"/>
</dbReference>
<feature type="domain" description="Glucose-methanol-choline oxidoreductase C-terminal" evidence="7">
    <location>
        <begin position="243"/>
        <end position="381"/>
    </location>
</feature>
<dbReference type="InterPro" id="IPR012132">
    <property type="entry name" value="GMC_OxRdtase"/>
</dbReference>
<dbReference type="PANTHER" id="PTHR11552:SF201">
    <property type="entry name" value="GLUCOSE-METHANOL-CHOLINE OXIDOREDUCTASE N-TERMINAL DOMAIN-CONTAINING PROTEIN"/>
    <property type="match status" value="1"/>
</dbReference>
<evidence type="ECO:0000256" key="2">
    <source>
        <dbReference type="ARBA" id="ARBA00010790"/>
    </source>
</evidence>
<keyword evidence="3" id="KW-0285">Flavoprotein</keyword>
<dbReference type="InterPro" id="IPR007867">
    <property type="entry name" value="GMC_OxRtase_C"/>
</dbReference>
<evidence type="ECO:0000313" key="9">
    <source>
        <dbReference type="Proteomes" id="UP001187682"/>
    </source>
</evidence>
<dbReference type="GO" id="GO:0050660">
    <property type="term" value="F:flavin adenine dinucleotide binding"/>
    <property type="evidence" value="ECO:0007669"/>
    <property type="project" value="InterPro"/>
</dbReference>
<reference evidence="8" key="1">
    <citation type="submission" date="2018-03" db="EMBL/GenBank/DDBJ databases">
        <authorList>
            <person name="Guldener U."/>
        </authorList>
    </citation>
    <scope>NUCLEOTIDE SEQUENCE</scope>
</reference>
<organism evidence="8 9">
    <name type="scientific">Cephalotrichum gorgonifer</name>
    <dbReference type="NCBI Taxonomy" id="2041049"/>
    <lineage>
        <taxon>Eukaryota</taxon>
        <taxon>Fungi</taxon>
        <taxon>Dikarya</taxon>
        <taxon>Ascomycota</taxon>
        <taxon>Pezizomycotina</taxon>
        <taxon>Sordariomycetes</taxon>
        <taxon>Hypocreomycetidae</taxon>
        <taxon>Microascales</taxon>
        <taxon>Microascaceae</taxon>
        <taxon>Cephalotrichum</taxon>
    </lineage>
</organism>
<proteinExistence type="inferred from homology"/>
<dbReference type="AlphaFoldDB" id="A0AAE8MYH5"/>
<gene>
    <name evidence="8" type="ORF">DNG_04288</name>
</gene>
<keyword evidence="5" id="KW-0560">Oxidoreductase</keyword>
<comment type="caution">
    <text evidence="8">The sequence shown here is derived from an EMBL/GenBank/DDBJ whole genome shotgun (WGS) entry which is preliminary data.</text>
</comment>
<accession>A0AAE8MYH5</accession>
<comment type="similarity">
    <text evidence="2">Belongs to the GMC oxidoreductase family.</text>
</comment>
<dbReference type="SUPFAM" id="SSF54373">
    <property type="entry name" value="FAD-linked reductases, C-terminal domain"/>
    <property type="match status" value="1"/>
</dbReference>
<keyword evidence="4" id="KW-0274">FAD</keyword>
<dbReference type="PANTHER" id="PTHR11552">
    <property type="entry name" value="GLUCOSE-METHANOL-CHOLINE GMC OXIDOREDUCTASE"/>
    <property type="match status" value="1"/>
</dbReference>
<name>A0AAE8MYH5_9PEZI</name>
<evidence type="ECO:0000256" key="4">
    <source>
        <dbReference type="ARBA" id="ARBA00022827"/>
    </source>
</evidence>
<dbReference type="SUPFAM" id="SSF51905">
    <property type="entry name" value="FAD/NAD(P)-binding domain"/>
    <property type="match status" value="1"/>
</dbReference>
<dbReference type="Proteomes" id="UP001187682">
    <property type="component" value="Unassembled WGS sequence"/>
</dbReference>
<dbReference type="Pfam" id="PF05199">
    <property type="entry name" value="GMC_oxred_C"/>
    <property type="match status" value="1"/>
</dbReference>
<dbReference type="Gene3D" id="3.30.560.10">
    <property type="entry name" value="Glucose Oxidase, domain 3"/>
    <property type="match status" value="1"/>
</dbReference>
<dbReference type="Gene3D" id="3.50.50.60">
    <property type="entry name" value="FAD/NAD(P)-binding domain"/>
    <property type="match status" value="2"/>
</dbReference>
<evidence type="ECO:0000259" key="7">
    <source>
        <dbReference type="Pfam" id="PF05199"/>
    </source>
</evidence>
<evidence type="ECO:0000259" key="6">
    <source>
        <dbReference type="Pfam" id="PF00732"/>
    </source>
</evidence>
<keyword evidence="9" id="KW-1185">Reference proteome</keyword>